<evidence type="ECO:0000256" key="11">
    <source>
        <dbReference type="SAM" id="Phobius"/>
    </source>
</evidence>
<feature type="domain" description="Fibronectin type-III" evidence="13">
    <location>
        <begin position="721"/>
        <end position="826"/>
    </location>
</feature>
<dbReference type="GO" id="GO:0030154">
    <property type="term" value="P:cell differentiation"/>
    <property type="evidence" value="ECO:0007669"/>
    <property type="project" value="UniProtKB-ARBA"/>
</dbReference>
<dbReference type="FunFam" id="2.60.40.10:FF:000551">
    <property type="entry name" value="Protogenin A"/>
    <property type="match status" value="1"/>
</dbReference>
<evidence type="ECO:0000256" key="1">
    <source>
        <dbReference type="ARBA" id="ARBA00004479"/>
    </source>
</evidence>
<sequence>MGWHLPSLRWLNRPSYSSLRPRVYWIAIVVLVCCQDSGYCSNQAAGDEDLVFTAEPQDAVVSKNSSVVIDCGVPAGWLRDMEEAGPAPFIEWKRDGVLLSLNGENRRSVLANGSLYFTSVQHSRNERPDEGLYQCSATRPSVGTIISRAAKLQIASLPRFELEPKDVAVRVGDTARFNCLVMATPAAHVRWLKDDLPLNLDPARMIVLPSGALELEQVQLSDQGYYRCNVSNVDKYRISAEAKLNVHSELEEGGKPEAPNFLATPRTTVVTEGTRVTLECAANGHPRPVITWLKDGTTIDLDHLESRFKSVGSGSLQIDAVTEEDVGVYQCRAENTEDSVDVTAQLEVQVPPRYITRPRSTTSHEKDDAELECQLYGRPEPTVQWTKNGELIIESEYFQIINGNNLKILGLVASDFGIYQCIGSNPAGNVQAAASLTIYSSDYDNGTSTNPTDLTTTSPNADSGTREAAAPLPPGLAGSSDGDRQTSEATQPDIFITPDGGVVPGGNNDGSTLLPSAPRDVEALIVSSRFVTLRWKEPVRTNGQIIGYSIFYRQEGSERERVVNTSRSRLEEVNVPGLQPGKKYSLRVAAFNEAGAGASTTSLEVETLVEPHVLQAPANLSVKAVSSVSLMASWESPDLGAAGGGAPHGGHLPIRNYKLFYMEVGSAEEHEVVTSHTSHLIHGLKPYTEYSVWVVAFNDNGPGTSTEEATARTWSDLPSDTPQNVVVEPASSSSVIVRWEPPSLENQNGIITGYKIRYKPKTGRGRLPLNPGSSNAGSTATTDGSRRLYTLTGLVRGTEYQVRVSALTVNGSGPMTEWMTAETFENDLDESQVPEPPSSLRARPMTNSISVSWNPPSNQNVMVRGYTIGWGKGIPDVYSKLVDGKQRAFVIEKLEANSEYVISLRAYNQMGDGRPIYETVRTREESTPEPPSPLIPPVGLKAIVLSSTTVVLYWTDTTLPRSQTVADSRYYVVRYTSSHTSSNPRYRYMNSTVLNCMLDDLKPNTQFEFAVKVIKNRRESPWSLVVPNTTFEAAPSSPPRDLTVVPVEENPSAINLNWQPPKQPNGQITGYVIFYTTDSSQRDRDWVVEGVVGDKMTTTIKGLTPDTSYFIKIQARNNKGYGPFSSIIQFRTNPSNGMTYHDSAPVIRDSRGISSTTLYIILGIATGIIVLLLAVVLLVVFRRRDSGVTNSPDRSKKGYVKGNVKGATGKLGKADNPPDLWIHHDQMEMKGLDKSLQRSGSVNTVSPLNMRRSQDLDSLDGMASGSTAGRGPSTAANDSLDRRAAYVTAYAGSSNSLRRPIKPKSLLISVATTTQPVREPVATVTPIPNGSLNQHSDSRPVYPVAPRPGIYPSAGPSAGGRAHVTVDVSAPPLDPTYGSQGSYDSRSSLVHPPPGNLTMMVGQPPSMAPPSSALAMSGADAKRNTQLGHPLKSFTVPAPPPQSAPPVKIVSPNSGNNRQSVNPMTTQQSSPYKKTLVGAPVTSPPPLHKGNNSVGGGVRSGANDLIKSPEKIIQSSYSTEELNQEMANLEGLMKDLNAITANEFGC</sequence>
<dbReference type="Pfam" id="PF00041">
    <property type="entry name" value="fn3"/>
    <property type="match status" value="6"/>
</dbReference>
<name>A0A8J2RR38_9CRUS</name>
<feature type="domain" description="Ig-like" evidence="12">
    <location>
        <begin position="259"/>
        <end position="343"/>
    </location>
</feature>
<evidence type="ECO:0000313" key="15">
    <source>
        <dbReference type="Proteomes" id="UP000789390"/>
    </source>
</evidence>
<dbReference type="InterPro" id="IPR036179">
    <property type="entry name" value="Ig-like_dom_sf"/>
</dbReference>
<dbReference type="FunFam" id="2.60.40.10:FF:000004">
    <property type="entry name" value="DCC isoform 1"/>
    <property type="match status" value="2"/>
</dbReference>
<dbReference type="InterPro" id="IPR003599">
    <property type="entry name" value="Ig_sub"/>
</dbReference>
<keyword evidence="7" id="KW-1015">Disulfide bond</keyword>
<organism evidence="14 15">
    <name type="scientific">Daphnia galeata</name>
    <dbReference type="NCBI Taxonomy" id="27404"/>
    <lineage>
        <taxon>Eukaryota</taxon>
        <taxon>Metazoa</taxon>
        <taxon>Ecdysozoa</taxon>
        <taxon>Arthropoda</taxon>
        <taxon>Crustacea</taxon>
        <taxon>Branchiopoda</taxon>
        <taxon>Diplostraca</taxon>
        <taxon>Cladocera</taxon>
        <taxon>Anomopoda</taxon>
        <taxon>Daphniidae</taxon>
        <taxon>Daphnia</taxon>
    </lineage>
</organism>
<reference evidence="14" key="1">
    <citation type="submission" date="2021-11" db="EMBL/GenBank/DDBJ databases">
        <authorList>
            <person name="Schell T."/>
        </authorList>
    </citation>
    <scope>NUCLEOTIDE SEQUENCE</scope>
    <source>
        <strain evidence="14">M5</strain>
    </source>
</reference>
<evidence type="ECO:0000256" key="4">
    <source>
        <dbReference type="ARBA" id="ARBA00022737"/>
    </source>
</evidence>
<dbReference type="PROSITE" id="PS50835">
    <property type="entry name" value="IG_LIKE"/>
    <property type="match status" value="4"/>
</dbReference>
<keyword evidence="4" id="KW-0677">Repeat</keyword>
<dbReference type="Gene3D" id="2.60.40.10">
    <property type="entry name" value="Immunoglobulins"/>
    <property type="match status" value="10"/>
</dbReference>
<dbReference type="InterPro" id="IPR003598">
    <property type="entry name" value="Ig_sub2"/>
</dbReference>
<keyword evidence="5 11" id="KW-1133">Transmembrane helix</keyword>
<feature type="domain" description="Fibronectin type-III" evidence="13">
    <location>
        <begin position="517"/>
        <end position="610"/>
    </location>
</feature>
<dbReference type="SMART" id="SM00409">
    <property type="entry name" value="IG"/>
    <property type="match status" value="4"/>
</dbReference>
<dbReference type="InterPro" id="IPR013098">
    <property type="entry name" value="Ig_I-set"/>
</dbReference>
<feature type="compositionally biased region" description="Low complexity" evidence="10">
    <location>
        <begin position="447"/>
        <end position="460"/>
    </location>
</feature>
<dbReference type="PANTHER" id="PTHR44170:SF54">
    <property type="entry name" value="FI24025P1"/>
    <property type="match status" value="1"/>
</dbReference>
<dbReference type="SUPFAM" id="SSF49265">
    <property type="entry name" value="Fibronectin type III"/>
    <property type="match status" value="4"/>
</dbReference>
<dbReference type="InterPro" id="IPR013783">
    <property type="entry name" value="Ig-like_fold"/>
</dbReference>
<feature type="region of interest" description="Disordered" evidence="10">
    <location>
        <begin position="1232"/>
        <end position="1279"/>
    </location>
</feature>
<feature type="compositionally biased region" description="Polar residues" evidence="10">
    <location>
        <begin position="1326"/>
        <end position="1335"/>
    </location>
</feature>
<dbReference type="PRINTS" id="PR00014">
    <property type="entry name" value="FNTYPEIII"/>
</dbReference>
<dbReference type="InterPro" id="IPR036116">
    <property type="entry name" value="FN3_sf"/>
</dbReference>
<accession>A0A8J2RR38</accession>
<dbReference type="OrthoDB" id="114660at2759"/>
<dbReference type="Pfam" id="PF13927">
    <property type="entry name" value="Ig_3"/>
    <property type="match status" value="1"/>
</dbReference>
<comment type="similarity">
    <text evidence="2">Belongs to the immunoglobulin superfamily. DCC family.</text>
</comment>
<evidence type="ECO:0008006" key="16">
    <source>
        <dbReference type="Google" id="ProtNLM"/>
    </source>
</evidence>
<evidence type="ECO:0000256" key="8">
    <source>
        <dbReference type="ARBA" id="ARBA00023180"/>
    </source>
</evidence>
<keyword evidence="9" id="KW-0393">Immunoglobulin domain</keyword>
<dbReference type="Pfam" id="PF07679">
    <property type="entry name" value="I-set"/>
    <property type="match status" value="2"/>
</dbReference>
<feature type="domain" description="Ig-like" evidence="12">
    <location>
        <begin position="158"/>
        <end position="245"/>
    </location>
</feature>
<dbReference type="GO" id="GO:0016020">
    <property type="term" value="C:membrane"/>
    <property type="evidence" value="ECO:0007669"/>
    <property type="project" value="UniProtKB-SubCell"/>
</dbReference>
<feature type="compositionally biased region" description="Polar residues" evidence="10">
    <location>
        <begin position="1237"/>
        <end position="1247"/>
    </location>
</feature>
<feature type="domain" description="Ig-like" evidence="12">
    <location>
        <begin position="48"/>
        <end position="153"/>
    </location>
</feature>
<comment type="subcellular location">
    <subcellularLocation>
        <location evidence="1">Membrane</location>
        <topology evidence="1">Single-pass type I membrane protein</topology>
    </subcellularLocation>
</comment>
<feature type="region of interest" description="Disordered" evidence="10">
    <location>
        <begin position="1452"/>
        <end position="1471"/>
    </location>
</feature>
<dbReference type="CDD" id="cd00063">
    <property type="entry name" value="FN3"/>
    <property type="match status" value="6"/>
</dbReference>
<evidence type="ECO:0000256" key="3">
    <source>
        <dbReference type="ARBA" id="ARBA00022692"/>
    </source>
</evidence>
<feature type="compositionally biased region" description="Polar residues" evidence="10">
    <location>
        <begin position="771"/>
        <end position="783"/>
    </location>
</feature>
<evidence type="ECO:0000256" key="6">
    <source>
        <dbReference type="ARBA" id="ARBA00023136"/>
    </source>
</evidence>
<dbReference type="CDD" id="cd00096">
    <property type="entry name" value="Ig"/>
    <property type="match status" value="1"/>
</dbReference>
<dbReference type="SMART" id="SM00060">
    <property type="entry name" value="FN3"/>
    <property type="match status" value="6"/>
</dbReference>
<feature type="domain" description="Fibronectin type-III" evidence="13">
    <location>
        <begin position="936"/>
        <end position="1033"/>
    </location>
</feature>
<evidence type="ECO:0000256" key="10">
    <source>
        <dbReference type="SAM" id="MobiDB-lite"/>
    </source>
</evidence>
<evidence type="ECO:0000313" key="14">
    <source>
        <dbReference type="EMBL" id="CAH0106367.1"/>
    </source>
</evidence>
<feature type="domain" description="Fibronectin type-III" evidence="13">
    <location>
        <begin position="833"/>
        <end position="930"/>
    </location>
</feature>
<feature type="region of interest" description="Disordered" evidence="10">
    <location>
        <begin position="762"/>
        <end position="783"/>
    </location>
</feature>
<dbReference type="GO" id="GO:0098609">
    <property type="term" value="P:cell-cell adhesion"/>
    <property type="evidence" value="ECO:0007669"/>
    <property type="project" value="TreeGrafter"/>
</dbReference>
<proteinExistence type="inferred from homology"/>
<dbReference type="EMBL" id="CAKKLH010000223">
    <property type="protein sequence ID" value="CAH0106367.1"/>
    <property type="molecule type" value="Genomic_DNA"/>
</dbReference>
<evidence type="ECO:0000256" key="9">
    <source>
        <dbReference type="ARBA" id="ARBA00023319"/>
    </source>
</evidence>
<protein>
    <recommendedName>
        <fullName evidence="16">Neogenin</fullName>
    </recommendedName>
</protein>
<dbReference type="InterPro" id="IPR003961">
    <property type="entry name" value="FN3_dom"/>
</dbReference>
<evidence type="ECO:0000256" key="5">
    <source>
        <dbReference type="ARBA" id="ARBA00022989"/>
    </source>
</evidence>
<dbReference type="GO" id="GO:0009653">
    <property type="term" value="P:anatomical structure morphogenesis"/>
    <property type="evidence" value="ECO:0007669"/>
    <property type="project" value="UniProtKB-ARBA"/>
</dbReference>
<feature type="transmembrane region" description="Helical" evidence="11">
    <location>
        <begin position="1158"/>
        <end position="1181"/>
    </location>
</feature>
<keyword evidence="15" id="KW-1185">Reference proteome</keyword>
<dbReference type="Pfam" id="PF06583">
    <property type="entry name" value="Neogenin_C"/>
    <property type="match status" value="1"/>
</dbReference>
<comment type="caution">
    <text evidence="14">The sequence shown here is derived from an EMBL/GenBank/DDBJ whole genome shotgun (WGS) entry which is preliminary data.</text>
</comment>
<feature type="domain" description="Fibronectin type-III" evidence="13">
    <location>
        <begin position="616"/>
        <end position="716"/>
    </location>
</feature>
<keyword evidence="8" id="KW-0325">Glycoprotein</keyword>
<evidence type="ECO:0000259" key="12">
    <source>
        <dbReference type="PROSITE" id="PS50835"/>
    </source>
</evidence>
<evidence type="ECO:0000256" key="2">
    <source>
        <dbReference type="ARBA" id="ARBA00009588"/>
    </source>
</evidence>
<evidence type="ECO:0000259" key="13">
    <source>
        <dbReference type="PROSITE" id="PS50853"/>
    </source>
</evidence>
<feature type="region of interest" description="Disordered" evidence="10">
    <location>
        <begin position="445"/>
        <end position="487"/>
    </location>
</feature>
<keyword evidence="6 11" id="KW-0472">Membrane</keyword>
<keyword evidence="3 11" id="KW-0812">Transmembrane</keyword>
<dbReference type="SUPFAM" id="SSF48726">
    <property type="entry name" value="Immunoglobulin"/>
    <property type="match status" value="4"/>
</dbReference>
<feature type="region of interest" description="Disordered" evidence="10">
    <location>
        <begin position="1322"/>
        <end position="1373"/>
    </location>
</feature>
<gene>
    <name evidence="14" type="ORF">DGAL_LOCUS9522</name>
</gene>
<dbReference type="SMART" id="SM00408">
    <property type="entry name" value="IGc2"/>
    <property type="match status" value="4"/>
</dbReference>
<evidence type="ECO:0000256" key="7">
    <source>
        <dbReference type="ARBA" id="ARBA00023157"/>
    </source>
</evidence>
<feature type="domain" description="Fibronectin type-III" evidence="13">
    <location>
        <begin position="1038"/>
        <end position="1135"/>
    </location>
</feature>
<dbReference type="InterPro" id="IPR010560">
    <property type="entry name" value="Neogenin_C"/>
</dbReference>
<feature type="domain" description="Ig-like" evidence="12">
    <location>
        <begin position="352"/>
        <end position="437"/>
    </location>
</feature>
<dbReference type="FunFam" id="2.60.40.10:FF:000101">
    <property type="entry name" value="Neogenin isoform 1"/>
    <property type="match status" value="1"/>
</dbReference>
<feature type="region of interest" description="Disordered" evidence="10">
    <location>
        <begin position="1187"/>
        <end position="1209"/>
    </location>
</feature>
<dbReference type="PANTHER" id="PTHR44170">
    <property type="entry name" value="PROTEIN SIDEKICK"/>
    <property type="match status" value="1"/>
</dbReference>
<dbReference type="FunFam" id="2.60.40.10:FF:000028">
    <property type="entry name" value="Neuronal cell adhesion molecule"/>
    <property type="match status" value="1"/>
</dbReference>
<dbReference type="FunFam" id="2.60.40.10:FF:000189">
    <property type="entry name" value="Neogenin isoform 3"/>
    <property type="match status" value="1"/>
</dbReference>
<dbReference type="InterPro" id="IPR007110">
    <property type="entry name" value="Ig-like_dom"/>
</dbReference>
<dbReference type="PROSITE" id="PS50853">
    <property type="entry name" value="FN3"/>
    <property type="match status" value="6"/>
</dbReference>
<dbReference type="FunFam" id="2.60.40.10:FF:000133">
    <property type="entry name" value="Neogenin isoform 1"/>
    <property type="match status" value="1"/>
</dbReference>
<dbReference type="Proteomes" id="UP000789390">
    <property type="component" value="Unassembled WGS sequence"/>
</dbReference>